<sequence length="316" mass="36541">MAKSKNRRKNGKSVSNNHAERIKRYLASEIKDLMVCNVVGTSEVKGGRNEMIPRTCVYSLSRRNVTSITKQQANALKENRWAWNIQFGIVCRKPDGEVYLDKEENAQLFTEVKLQEMNDFVTEKLMELWQACNPLNALTMYWVATPYIIENRGVDVPLEAVLAPLWAFNVLGSVLTQYEQDNKDCKVLHYRTDSLDEFVKWYLSQNKYREDLKQERTLTYWFEQSGEKMQKGELVAWRNKLVEVGKIEQLGFDHEHFNPRATVEGFVSWGKHSATMNGFDASILMGVFDDVPKCLNVRVDVAFKDGTTSQVKLFKE</sequence>
<name>A0A8S5MBG5_9CAUD</name>
<evidence type="ECO:0000313" key="1">
    <source>
        <dbReference type="EMBL" id="DAD79653.1"/>
    </source>
</evidence>
<accession>A0A8S5MBG5</accession>
<reference evidence="1" key="1">
    <citation type="journal article" date="2021" name="Proc. Natl. Acad. Sci. U.S.A.">
        <title>A Catalog of Tens of Thousands of Viruses from Human Metagenomes Reveals Hidden Associations with Chronic Diseases.</title>
        <authorList>
            <person name="Tisza M.J."/>
            <person name="Buck C.B."/>
        </authorList>
    </citation>
    <scope>NUCLEOTIDE SEQUENCE</scope>
    <source>
        <strain evidence="1">Ct53O25</strain>
    </source>
</reference>
<organism evidence="1">
    <name type="scientific">Podoviridae sp. ct53O25</name>
    <dbReference type="NCBI Taxonomy" id="2826539"/>
    <lineage>
        <taxon>Viruses</taxon>
        <taxon>Duplodnaviria</taxon>
        <taxon>Heunggongvirae</taxon>
        <taxon>Uroviricota</taxon>
        <taxon>Caudoviricetes</taxon>
    </lineage>
</organism>
<proteinExistence type="predicted"/>
<dbReference type="EMBL" id="BK014869">
    <property type="protein sequence ID" value="DAD79653.1"/>
    <property type="molecule type" value="Genomic_DNA"/>
</dbReference>
<protein>
    <submittedName>
        <fullName evidence="1">Uncharacterized protein</fullName>
    </submittedName>
</protein>